<name>A0A8B2NSK3_9HYPH</name>
<dbReference type="Gene3D" id="3.40.50.720">
    <property type="entry name" value="NAD(P)-binding Rossmann-like Domain"/>
    <property type="match status" value="2"/>
</dbReference>
<protein>
    <submittedName>
        <fullName evidence="5">Hydroxyacid dehydrogenase</fullName>
    </submittedName>
</protein>
<proteinExistence type="predicted"/>
<keyword evidence="1" id="KW-0521">NADP</keyword>
<dbReference type="FunFam" id="3.40.50.720:FF:000213">
    <property type="entry name" value="Putative 2-hydroxyacid dehydrogenase"/>
    <property type="match status" value="1"/>
</dbReference>
<dbReference type="EMBL" id="QHHQ01000002">
    <property type="protein sequence ID" value="RAI01901.1"/>
    <property type="molecule type" value="Genomic_DNA"/>
</dbReference>
<accession>A0A8B2NSK3</accession>
<dbReference type="SUPFAM" id="SSF51735">
    <property type="entry name" value="NAD(P)-binding Rossmann-fold domains"/>
    <property type="match status" value="1"/>
</dbReference>
<dbReference type="PANTHER" id="PTHR10996">
    <property type="entry name" value="2-HYDROXYACID DEHYDROGENASE-RELATED"/>
    <property type="match status" value="1"/>
</dbReference>
<keyword evidence="3" id="KW-0520">NAD</keyword>
<feature type="domain" description="D-isomer specific 2-hydroxyacid dehydrogenase NAD-binding" evidence="4">
    <location>
        <begin position="121"/>
        <end position="293"/>
    </location>
</feature>
<dbReference type="InterPro" id="IPR036291">
    <property type="entry name" value="NAD(P)-bd_dom_sf"/>
</dbReference>
<evidence type="ECO:0000259" key="4">
    <source>
        <dbReference type="Pfam" id="PF02826"/>
    </source>
</evidence>
<gene>
    <name evidence="5" type="ORF">DLJ53_10920</name>
</gene>
<dbReference type="RefSeq" id="WP_111345112.1">
    <property type="nucleotide sequence ID" value="NZ_QHHQ01000002.1"/>
</dbReference>
<sequence length="325" mass="33986">MSMLGSPEAKVPVRALVFPPLVDAAFAFLAEGCEATDLRNRLGEFDAAFMPAAEREAVEVVVSSGIVGFTAAQMDLLPNLKLIASFSVGFENIDLEAAAARGIAVTNAPATNGETVADHTIMLMMAAARGLPEVMAAARAGHWNEARKRYRPTLNGSRVGMLGLGAIGAAIATRASAFNATVSYTTRTEKPGVPYRHVPDLMALAAESDFLVAAIPGGPATRHLIDATVLDALGPNGVLVNVGRGSVVDSQALATALKEGRIHAAGVDVLEEEPDIPAALLDAPNLVVTPHMAGRSPIGLRRQCERALDNIGRLRRGEPFVCRVG</sequence>
<dbReference type="AlphaFoldDB" id="A0A8B2NSK3"/>
<organism evidence="5 6">
    <name type="scientific">Acuticoccus sediminis</name>
    <dbReference type="NCBI Taxonomy" id="2184697"/>
    <lineage>
        <taxon>Bacteria</taxon>
        <taxon>Pseudomonadati</taxon>
        <taxon>Pseudomonadota</taxon>
        <taxon>Alphaproteobacteria</taxon>
        <taxon>Hyphomicrobiales</taxon>
        <taxon>Amorphaceae</taxon>
        <taxon>Acuticoccus</taxon>
    </lineage>
</organism>
<dbReference type="PANTHER" id="PTHR10996:SF178">
    <property type="entry name" value="2-HYDROXYACID DEHYDROGENASE YGL185C-RELATED"/>
    <property type="match status" value="1"/>
</dbReference>
<dbReference type="GO" id="GO:0051287">
    <property type="term" value="F:NAD binding"/>
    <property type="evidence" value="ECO:0007669"/>
    <property type="project" value="InterPro"/>
</dbReference>
<evidence type="ECO:0000313" key="6">
    <source>
        <dbReference type="Proteomes" id="UP000249590"/>
    </source>
</evidence>
<dbReference type="GO" id="GO:0016618">
    <property type="term" value="F:hydroxypyruvate reductase [NAD(P)H] activity"/>
    <property type="evidence" value="ECO:0007669"/>
    <property type="project" value="TreeGrafter"/>
</dbReference>
<evidence type="ECO:0000256" key="2">
    <source>
        <dbReference type="ARBA" id="ARBA00023002"/>
    </source>
</evidence>
<dbReference type="GO" id="GO:0030267">
    <property type="term" value="F:glyoxylate reductase (NADPH) activity"/>
    <property type="evidence" value="ECO:0007669"/>
    <property type="project" value="TreeGrafter"/>
</dbReference>
<dbReference type="Pfam" id="PF02826">
    <property type="entry name" value="2-Hacid_dh_C"/>
    <property type="match status" value="1"/>
</dbReference>
<dbReference type="CDD" id="cd12156">
    <property type="entry name" value="HPPR"/>
    <property type="match status" value="1"/>
</dbReference>
<dbReference type="InterPro" id="IPR006140">
    <property type="entry name" value="D-isomer_DH_NAD-bd"/>
</dbReference>
<evidence type="ECO:0000256" key="1">
    <source>
        <dbReference type="ARBA" id="ARBA00022857"/>
    </source>
</evidence>
<reference evidence="5 6" key="1">
    <citation type="submission" date="2018-05" db="EMBL/GenBank/DDBJ databases">
        <title>Acuticoccus sediminis sp. nov., isolated from deep-sea sediment of Indian Ocean.</title>
        <authorList>
            <person name="Liu X."/>
            <person name="Lai Q."/>
            <person name="Du Y."/>
            <person name="Sun F."/>
            <person name="Zhang X."/>
            <person name="Wang S."/>
            <person name="Shao Z."/>
        </authorList>
    </citation>
    <scope>NUCLEOTIDE SEQUENCE [LARGE SCALE GENOMIC DNA]</scope>
    <source>
        <strain evidence="5 6">PTG4-2</strain>
    </source>
</reference>
<comment type="caution">
    <text evidence="5">The sequence shown here is derived from an EMBL/GenBank/DDBJ whole genome shotgun (WGS) entry which is preliminary data.</text>
</comment>
<evidence type="ECO:0000256" key="3">
    <source>
        <dbReference type="ARBA" id="ARBA00023027"/>
    </source>
</evidence>
<keyword evidence="6" id="KW-1185">Reference proteome</keyword>
<evidence type="ECO:0000313" key="5">
    <source>
        <dbReference type="EMBL" id="RAI01901.1"/>
    </source>
</evidence>
<keyword evidence="2" id="KW-0560">Oxidoreductase</keyword>
<dbReference type="SUPFAM" id="SSF52283">
    <property type="entry name" value="Formate/glycerate dehydrogenase catalytic domain-like"/>
    <property type="match status" value="1"/>
</dbReference>
<dbReference type="OrthoDB" id="9793626at2"/>
<dbReference type="InterPro" id="IPR050223">
    <property type="entry name" value="D-isomer_2-hydroxyacid_DH"/>
</dbReference>
<dbReference type="GO" id="GO:0005829">
    <property type="term" value="C:cytosol"/>
    <property type="evidence" value="ECO:0007669"/>
    <property type="project" value="TreeGrafter"/>
</dbReference>
<dbReference type="Proteomes" id="UP000249590">
    <property type="component" value="Unassembled WGS sequence"/>
</dbReference>